<feature type="compositionally biased region" description="Polar residues" evidence="1">
    <location>
        <begin position="91"/>
        <end position="101"/>
    </location>
</feature>
<reference evidence="3" key="1">
    <citation type="journal article" date="2019" name="Curr. Biol.">
        <title>Genome Sequence of Striga asiatica Provides Insight into the Evolution of Plant Parasitism.</title>
        <authorList>
            <person name="Yoshida S."/>
            <person name="Kim S."/>
            <person name="Wafula E.K."/>
            <person name="Tanskanen J."/>
            <person name="Kim Y.M."/>
            <person name="Honaas L."/>
            <person name="Yang Z."/>
            <person name="Spallek T."/>
            <person name="Conn C.E."/>
            <person name="Ichihashi Y."/>
            <person name="Cheong K."/>
            <person name="Cui S."/>
            <person name="Der J.P."/>
            <person name="Gundlach H."/>
            <person name="Jiao Y."/>
            <person name="Hori C."/>
            <person name="Ishida J.K."/>
            <person name="Kasahara H."/>
            <person name="Kiba T."/>
            <person name="Kim M.S."/>
            <person name="Koo N."/>
            <person name="Laohavisit A."/>
            <person name="Lee Y.H."/>
            <person name="Lumba S."/>
            <person name="McCourt P."/>
            <person name="Mortimer J.C."/>
            <person name="Mutuku J.M."/>
            <person name="Nomura T."/>
            <person name="Sasaki-Sekimoto Y."/>
            <person name="Seto Y."/>
            <person name="Wang Y."/>
            <person name="Wakatake T."/>
            <person name="Sakakibara H."/>
            <person name="Demura T."/>
            <person name="Yamaguchi S."/>
            <person name="Yoneyama K."/>
            <person name="Manabe R.I."/>
            <person name="Nelson D.C."/>
            <person name="Schulman A.H."/>
            <person name="Timko M.P."/>
            <person name="dePamphilis C.W."/>
            <person name="Choi D."/>
            <person name="Shirasu K."/>
        </authorList>
    </citation>
    <scope>NUCLEOTIDE SEQUENCE [LARGE SCALE GENOMIC DNA]</scope>
    <source>
        <strain evidence="3">cv. UVA1</strain>
    </source>
</reference>
<comment type="caution">
    <text evidence="2">The sequence shown here is derived from an EMBL/GenBank/DDBJ whole genome shotgun (WGS) entry which is preliminary data.</text>
</comment>
<evidence type="ECO:0000256" key="1">
    <source>
        <dbReference type="SAM" id="MobiDB-lite"/>
    </source>
</evidence>
<dbReference type="EMBL" id="BKCP01011848">
    <property type="protein sequence ID" value="GER55481.1"/>
    <property type="molecule type" value="Genomic_DNA"/>
</dbReference>
<feature type="compositionally biased region" description="Basic and acidic residues" evidence="1">
    <location>
        <begin position="59"/>
        <end position="70"/>
    </location>
</feature>
<keyword evidence="3" id="KW-1185">Reference proteome</keyword>
<accession>A0A5A7REV2</accession>
<evidence type="ECO:0000313" key="3">
    <source>
        <dbReference type="Proteomes" id="UP000325081"/>
    </source>
</evidence>
<dbReference type="AlphaFoldDB" id="A0A5A7REV2"/>
<name>A0A5A7REV2_STRAF</name>
<proteinExistence type="predicted"/>
<protein>
    <submittedName>
        <fullName evidence="2">RING/FYVE/PHD-type zinc finger family protein</fullName>
    </submittedName>
</protein>
<sequence length="101" mass="10932">MAPGLVRNPKPRIIPNNSRQSLKEHLTKTKTGGLTKSNTRKTDMASDKVNKGLPITDGYTKRKCESDVRGKHGNYSASASSNSAKGEYSYARSSDSTNSAK</sequence>
<evidence type="ECO:0000313" key="2">
    <source>
        <dbReference type="EMBL" id="GER55481.1"/>
    </source>
</evidence>
<feature type="compositionally biased region" description="Basic and acidic residues" evidence="1">
    <location>
        <begin position="40"/>
        <end position="50"/>
    </location>
</feature>
<gene>
    <name evidence="2" type="ORF">STAS_33144</name>
</gene>
<feature type="region of interest" description="Disordered" evidence="1">
    <location>
        <begin position="1"/>
        <end position="101"/>
    </location>
</feature>
<dbReference type="Proteomes" id="UP000325081">
    <property type="component" value="Unassembled WGS sequence"/>
</dbReference>
<organism evidence="2 3">
    <name type="scientific">Striga asiatica</name>
    <name type="common">Asiatic witchweed</name>
    <name type="synonym">Buchnera asiatica</name>
    <dbReference type="NCBI Taxonomy" id="4170"/>
    <lineage>
        <taxon>Eukaryota</taxon>
        <taxon>Viridiplantae</taxon>
        <taxon>Streptophyta</taxon>
        <taxon>Embryophyta</taxon>
        <taxon>Tracheophyta</taxon>
        <taxon>Spermatophyta</taxon>
        <taxon>Magnoliopsida</taxon>
        <taxon>eudicotyledons</taxon>
        <taxon>Gunneridae</taxon>
        <taxon>Pentapetalae</taxon>
        <taxon>asterids</taxon>
        <taxon>lamiids</taxon>
        <taxon>Lamiales</taxon>
        <taxon>Orobanchaceae</taxon>
        <taxon>Buchnereae</taxon>
        <taxon>Striga</taxon>
    </lineage>
</organism>